<dbReference type="EMBL" id="WMBF01000006">
    <property type="protein sequence ID" value="MBW5420286.1"/>
    <property type="molecule type" value="Genomic_DNA"/>
</dbReference>
<accession>A0ABS6YFU1</accession>
<protein>
    <recommendedName>
        <fullName evidence="4">Lipoprotein</fullName>
    </recommendedName>
</protein>
<evidence type="ECO:0008006" key="4">
    <source>
        <dbReference type="Google" id="ProtNLM"/>
    </source>
</evidence>
<keyword evidence="3" id="KW-1185">Reference proteome</keyword>
<evidence type="ECO:0000256" key="1">
    <source>
        <dbReference type="SAM" id="MobiDB-lite"/>
    </source>
</evidence>
<evidence type="ECO:0000313" key="3">
    <source>
        <dbReference type="Proteomes" id="UP001197114"/>
    </source>
</evidence>
<gene>
    <name evidence="2" type="ORF">GKQ77_01705</name>
</gene>
<name>A0ABS6YFU1_9ACTN</name>
<feature type="compositionally biased region" description="Basic and acidic residues" evidence="1">
    <location>
        <begin position="7"/>
        <end position="24"/>
    </location>
</feature>
<evidence type="ECO:0000313" key="2">
    <source>
        <dbReference type="EMBL" id="MBW5420286.1"/>
    </source>
</evidence>
<dbReference type="RefSeq" id="WP_219686786.1">
    <property type="nucleotide sequence ID" value="NZ_WMBF01000006.1"/>
</dbReference>
<reference evidence="2 3" key="1">
    <citation type="submission" date="2019-11" db="EMBL/GenBank/DDBJ databases">
        <authorList>
            <person name="Ay H."/>
        </authorList>
    </citation>
    <scope>NUCLEOTIDE SEQUENCE [LARGE SCALE GENOMIC DNA]</scope>
    <source>
        <strain evidence="2 3">BG9H</strain>
    </source>
</reference>
<feature type="region of interest" description="Disordered" evidence="1">
    <location>
        <begin position="1"/>
        <end position="46"/>
    </location>
</feature>
<dbReference type="Proteomes" id="UP001197114">
    <property type="component" value="Unassembled WGS sequence"/>
</dbReference>
<sequence length="46" mass="5091">MPLPKDMPTRDPSRVPDSDKHATDYRGSQGGWVKDSDKPIPGTPKQ</sequence>
<organism evidence="2 3">
    <name type="scientific">Streptomyces anatolicus</name>
    <dbReference type="NCBI Taxonomy" id="2675858"/>
    <lineage>
        <taxon>Bacteria</taxon>
        <taxon>Bacillati</taxon>
        <taxon>Actinomycetota</taxon>
        <taxon>Actinomycetes</taxon>
        <taxon>Kitasatosporales</taxon>
        <taxon>Streptomycetaceae</taxon>
        <taxon>Streptomyces</taxon>
    </lineage>
</organism>
<comment type="caution">
    <text evidence="2">The sequence shown here is derived from an EMBL/GenBank/DDBJ whole genome shotgun (WGS) entry which is preliminary data.</text>
</comment>
<proteinExistence type="predicted"/>